<evidence type="ECO:0000256" key="1">
    <source>
        <dbReference type="ARBA" id="ARBA00004586"/>
    </source>
</evidence>
<dbReference type="InParanoid" id="A0A1Y1YNP5"/>
<evidence type="ECO:0000313" key="12">
    <source>
        <dbReference type="Proteomes" id="UP000193498"/>
    </source>
</evidence>
<keyword evidence="4" id="KW-0256">Endoplasmic reticulum</keyword>
<proteinExistence type="predicted"/>
<evidence type="ECO:0000256" key="2">
    <source>
        <dbReference type="ARBA" id="ARBA00022448"/>
    </source>
</evidence>
<dbReference type="OrthoDB" id="26740at2759"/>
<dbReference type="AlphaFoldDB" id="A0A1Y1YNP5"/>
<reference evidence="11 12" key="1">
    <citation type="submission" date="2016-07" db="EMBL/GenBank/DDBJ databases">
        <title>Pervasive Adenine N6-methylation of Active Genes in Fungi.</title>
        <authorList>
            <consortium name="DOE Joint Genome Institute"/>
            <person name="Mondo S.J."/>
            <person name="Dannebaum R.O."/>
            <person name="Kuo R.C."/>
            <person name="Labutti K."/>
            <person name="Haridas S."/>
            <person name="Kuo A."/>
            <person name="Salamov A."/>
            <person name="Ahrendt S.R."/>
            <person name="Lipzen A."/>
            <person name="Sullivan W."/>
            <person name="Andreopoulos W.B."/>
            <person name="Clum A."/>
            <person name="Lindquist E."/>
            <person name="Daum C."/>
            <person name="Ramamoorthy G.K."/>
            <person name="Gryganskyi A."/>
            <person name="Culley D."/>
            <person name="Magnuson J.K."/>
            <person name="James T.Y."/>
            <person name="O'Malley M.A."/>
            <person name="Stajich J.E."/>
            <person name="Spatafora J.W."/>
            <person name="Visel A."/>
            <person name="Grigoriev I.V."/>
        </authorList>
    </citation>
    <scope>NUCLEOTIDE SEQUENCE [LARGE SCALE GENOMIC DNA]</scope>
    <source>
        <strain evidence="11 12">CBS 931.73</strain>
    </source>
</reference>
<feature type="domain" description="SMP-LTD" evidence="10">
    <location>
        <begin position="13"/>
        <end position="203"/>
    </location>
</feature>
<keyword evidence="5" id="KW-1133">Transmembrane helix</keyword>
<dbReference type="CDD" id="cd21675">
    <property type="entry name" value="SMP_TEX2"/>
    <property type="match status" value="1"/>
</dbReference>
<evidence type="ECO:0000256" key="7">
    <source>
        <dbReference type="ARBA" id="ARBA00023121"/>
    </source>
</evidence>
<keyword evidence="6" id="KW-0445">Lipid transport</keyword>
<dbReference type="PANTHER" id="PTHR13466:SF19">
    <property type="entry name" value="NUCLEUS-VACUOLE JUNCTION PROTEIN 2"/>
    <property type="match status" value="1"/>
</dbReference>
<evidence type="ECO:0000256" key="9">
    <source>
        <dbReference type="SAM" id="MobiDB-lite"/>
    </source>
</evidence>
<accession>A0A1Y1YNP5</accession>
<feature type="compositionally biased region" description="Polar residues" evidence="9">
    <location>
        <begin position="411"/>
        <end position="474"/>
    </location>
</feature>
<dbReference type="STRING" id="1314790.A0A1Y1YNP5"/>
<keyword evidence="8" id="KW-0472">Membrane</keyword>
<dbReference type="GO" id="GO:0008289">
    <property type="term" value="F:lipid binding"/>
    <property type="evidence" value="ECO:0007669"/>
    <property type="project" value="UniProtKB-KW"/>
</dbReference>
<comment type="subcellular location">
    <subcellularLocation>
        <location evidence="1">Endoplasmic reticulum membrane</location>
    </subcellularLocation>
</comment>
<dbReference type="Proteomes" id="UP000193498">
    <property type="component" value="Unassembled WGS sequence"/>
</dbReference>
<dbReference type="Pfam" id="PF10296">
    <property type="entry name" value="MMM1"/>
    <property type="match status" value="1"/>
</dbReference>
<dbReference type="GO" id="GO:1990456">
    <property type="term" value="P:mitochondrion-endoplasmic reticulum membrane tethering"/>
    <property type="evidence" value="ECO:0007669"/>
    <property type="project" value="TreeGrafter"/>
</dbReference>
<feature type="compositionally biased region" description="Polar residues" evidence="9">
    <location>
        <begin position="482"/>
        <end position="501"/>
    </location>
</feature>
<dbReference type="PROSITE" id="PS51847">
    <property type="entry name" value="SMP"/>
    <property type="match status" value="1"/>
</dbReference>
<evidence type="ECO:0000259" key="10">
    <source>
        <dbReference type="PROSITE" id="PS51847"/>
    </source>
</evidence>
<sequence>MRLLIDKVNLDEHHRETQWLNALLGRIFLGMYKTQAIKDFVVREILLKISKIKRPTFLKEFSVKDLLLGDSIPSVTHPKLIDLNAAGEMSAEFELHYGGGFGIEFNTEMTIALPPFVNSVIPLKLAVRVRKAEGRMQLRVKSPPTNRFWLGFKEDPHITLDIVPVISNRVIRSTFISNILEKQIRAVINEIMVLPNMDDTHFFLSEGLGGIFDSAGITKMQHEVALRTQSETGDNEDNATSLGEFKTPTKLFRFDQTGGGDNNEDHIDSEYLKEPNESSAVASQMPLEIPLLDPSVSSDDLIADSGLKPPPPSADLGKLKSTDDFTLEGGLPNVTAVTRGYAMAKNADLKDSSWWKTSKESKRNSLPSFTSTAYLEQLKELPLNEKLGKLKLLPSLMSFRSPGKGNKSPKDQSQSPTGDAKRSNQSGKPNPTTSYTNSPALSAITSIFTQSNNSANKDTKQKPTQNAEGSQAPASSEPDNHSVASVQSGKSFPSLFSHSPS</sequence>
<name>A0A1Y1YNP5_9FUNG</name>
<evidence type="ECO:0000256" key="6">
    <source>
        <dbReference type="ARBA" id="ARBA00023055"/>
    </source>
</evidence>
<evidence type="ECO:0000256" key="8">
    <source>
        <dbReference type="ARBA" id="ARBA00023136"/>
    </source>
</evidence>
<keyword evidence="12" id="KW-1185">Reference proteome</keyword>
<evidence type="ECO:0000256" key="4">
    <source>
        <dbReference type="ARBA" id="ARBA00022824"/>
    </source>
</evidence>
<dbReference type="GO" id="GO:0015914">
    <property type="term" value="P:phospholipid transport"/>
    <property type="evidence" value="ECO:0007669"/>
    <property type="project" value="TreeGrafter"/>
</dbReference>
<evidence type="ECO:0000313" key="11">
    <source>
        <dbReference type="EMBL" id="ORX99595.1"/>
    </source>
</evidence>
<dbReference type="InterPro" id="IPR019411">
    <property type="entry name" value="MMM1_dom"/>
</dbReference>
<evidence type="ECO:0000256" key="3">
    <source>
        <dbReference type="ARBA" id="ARBA00022692"/>
    </source>
</evidence>
<gene>
    <name evidence="11" type="ORF">K493DRAFT_313183</name>
</gene>
<organism evidence="11 12">
    <name type="scientific">Basidiobolus meristosporus CBS 931.73</name>
    <dbReference type="NCBI Taxonomy" id="1314790"/>
    <lineage>
        <taxon>Eukaryota</taxon>
        <taxon>Fungi</taxon>
        <taxon>Fungi incertae sedis</taxon>
        <taxon>Zoopagomycota</taxon>
        <taxon>Entomophthoromycotina</taxon>
        <taxon>Basidiobolomycetes</taxon>
        <taxon>Basidiobolales</taxon>
        <taxon>Basidiobolaceae</taxon>
        <taxon>Basidiobolus</taxon>
    </lineage>
</organism>
<keyword evidence="7" id="KW-0446">Lipid-binding</keyword>
<dbReference type="GO" id="GO:0032865">
    <property type="term" value="C:ERMES complex"/>
    <property type="evidence" value="ECO:0007669"/>
    <property type="project" value="TreeGrafter"/>
</dbReference>
<dbReference type="EMBL" id="MCFE01000095">
    <property type="protein sequence ID" value="ORX99595.1"/>
    <property type="molecule type" value="Genomic_DNA"/>
</dbReference>
<dbReference type="PANTHER" id="PTHR13466">
    <property type="entry name" value="TEX2 PROTEIN-RELATED"/>
    <property type="match status" value="1"/>
</dbReference>
<keyword evidence="2" id="KW-0813">Transport</keyword>
<feature type="region of interest" description="Disordered" evidence="9">
    <location>
        <begin position="397"/>
        <end position="501"/>
    </location>
</feature>
<dbReference type="GO" id="GO:0005789">
    <property type="term" value="C:endoplasmic reticulum membrane"/>
    <property type="evidence" value="ECO:0007669"/>
    <property type="project" value="UniProtKB-SubCell"/>
</dbReference>
<evidence type="ECO:0000256" key="5">
    <source>
        <dbReference type="ARBA" id="ARBA00022989"/>
    </source>
</evidence>
<comment type="caution">
    <text evidence="11">The sequence shown here is derived from an EMBL/GenBank/DDBJ whole genome shotgun (WGS) entry which is preliminary data.</text>
</comment>
<dbReference type="InterPro" id="IPR031468">
    <property type="entry name" value="SMP_LBD"/>
</dbReference>
<protein>
    <recommendedName>
        <fullName evidence="10">SMP-LTD domain-containing protein</fullName>
    </recommendedName>
</protein>
<keyword evidence="3" id="KW-0812">Transmembrane</keyword>